<dbReference type="Pfam" id="PF01035">
    <property type="entry name" value="DNA_binding_1"/>
    <property type="match status" value="1"/>
</dbReference>
<evidence type="ECO:0000313" key="4">
    <source>
        <dbReference type="Proteomes" id="UP000248148"/>
    </source>
</evidence>
<evidence type="ECO:0000259" key="2">
    <source>
        <dbReference type="Pfam" id="PF01035"/>
    </source>
</evidence>
<dbReference type="InterPro" id="IPR036388">
    <property type="entry name" value="WH-like_DNA-bd_sf"/>
</dbReference>
<dbReference type="RefSeq" id="WP_110782381.1">
    <property type="nucleotide sequence ID" value="NZ_QJTI01000028.1"/>
</dbReference>
<dbReference type="CDD" id="cd06445">
    <property type="entry name" value="ATase"/>
    <property type="match status" value="1"/>
</dbReference>
<dbReference type="InterPro" id="IPR014048">
    <property type="entry name" value="MethylDNA_cys_MeTrfase_DNA-bd"/>
</dbReference>
<dbReference type="EMBL" id="QJTI01000028">
    <property type="protein sequence ID" value="PYF00106.1"/>
    <property type="molecule type" value="Genomic_DNA"/>
</dbReference>
<accession>A0A318T7E9</accession>
<dbReference type="GO" id="GO:0006281">
    <property type="term" value="P:DNA repair"/>
    <property type="evidence" value="ECO:0007669"/>
    <property type="project" value="InterPro"/>
</dbReference>
<dbReference type="GO" id="GO:0003908">
    <property type="term" value="F:methylated-DNA-[protein]-cysteine S-methyltransferase activity"/>
    <property type="evidence" value="ECO:0007669"/>
    <property type="project" value="InterPro"/>
</dbReference>
<dbReference type="Gene3D" id="3.30.160.70">
    <property type="entry name" value="Methylated DNA-protein cysteine methyltransferase domain"/>
    <property type="match status" value="1"/>
</dbReference>
<dbReference type="NCBIfam" id="TIGR00589">
    <property type="entry name" value="ogt"/>
    <property type="match status" value="1"/>
</dbReference>
<gene>
    <name evidence="3" type="ORF">BJ122_12814</name>
</gene>
<keyword evidence="3" id="KW-0489">Methyltransferase</keyword>
<dbReference type="PANTHER" id="PTHR10815:SF5">
    <property type="entry name" value="METHYLATED-DNA--PROTEIN-CYSTEINE METHYLTRANSFERASE"/>
    <property type="match status" value="1"/>
</dbReference>
<keyword evidence="4" id="KW-1185">Reference proteome</keyword>
<name>A0A318T7E9_9BRAD</name>
<dbReference type="Gene3D" id="1.10.10.10">
    <property type="entry name" value="Winged helix-like DNA-binding domain superfamily/Winged helix DNA-binding domain"/>
    <property type="match status" value="1"/>
</dbReference>
<dbReference type="OrthoDB" id="9802228at2"/>
<dbReference type="InterPro" id="IPR036631">
    <property type="entry name" value="MGMT_N_sf"/>
</dbReference>
<reference evidence="3 4" key="1">
    <citation type="submission" date="2018-06" db="EMBL/GenBank/DDBJ databases">
        <title>Genomic Encyclopedia of Archaeal and Bacterial Type Strains, Phase II (KMG-II): from individual species to whole genera.</title>
        <authorList>
            <person name="Goeker M."/>
        </authorList>
    </citation>
    <scope>NUCLEOTIDE SEQUENCE [LARGE SCALE GENOMIC DNA]</scope>
    <source>
        <strain evidence="3 4">JCM 11668</strain>
    </source>
</reference>
<organism evidence="3 4">
    <name type="scientific">Rhodopseudomonas faecalis</name>
    <dbReference type="NCBI Taxonomy" id="99655"/>
    <lineage>
        <taxon>Bacteria</taxon>
        <taxon>Pseudomonadati</taxon>
        <taxon>Pseudomonadota</taxon>
        <taxon>Alphaproteobacteria</taxon>
        <taxon>Hyphomicrobiales</taxon>
        <taxon>Nitrobacteraceae</taxon>
        <taxon>Rhodopseudomonas</taxon>
    </lineage>
</organism>
<feature type="domain" description="Methylated-DNA-[protein]-cysteine S-methyltransferase DNA binding" evidence="2">
    <location>
        <begin position="88"/>
        <end position="170"/>
    </location>
</feature>
<proteinExistence type="predicted"/>
<keyword evidence="3" id="KW-0808">Transferase</keyword>
<dbReference type="Proteomes" id="UP000248148">
    <property type="component" value="Unassembled WGS sequence"/>
</dbReference>
<evidence type="ECO:0000256" key="1">
    <source>
        <dbReference type="ARBA" id="ARBA00022763"/>
    </source>
</evidence>
<dbReference type="SUPFAM" id="SSF46767">
    <property type="entry name" value="Methylated DNA-protein cysteine methyltransferase, C-terminal domain"/>
    <property type="match status" value="1"/>
</dbReference>
<sequence>MVGRTYAMFDTSLGRCGIAWSDGGVIGVQLPAMREIETRRELLRRFPDARERTPPAEVAPAIDAVSSALRGQSHAPAGLQLDMTSAPPFSRRVYELLQRVPRGETVSFDEIASRLGMTGVIHSVKQAISRNPFPVLVPCHRAVPSPGETSGAPTFGGIVTRSRLLALEGALAGRGVTLFDALLSLAPPPRSAESA</sequence>
<dbReference type="GO" id="GO:0032259">
    <property type="term" value="P:methylation"/>
    <property type="evidence" value="ECO:0007669"/>
    <property type="project" value="UniProtKB-KW"/>
</dbReference>
<dbReference type="AlphaFoldDB" id="A0A318T7E9"/>
<keyword evidence="1" id="KW-0227">DNA damage</keyword>
<protein>
    <submittedName>
        <fullName evidence="3">Methylated-DNA-[protein]-cysteine S-methyltransferase</fullName>
    </submittedName>
</protein>
<dbReference type="InterPro" id="IPR036217">
    <property type="entry name" value="MethylDNA_cys_MeTrfase_DNAb"/>
</dbReference>
<dbReference type="PANTHER" id="PTHR10815">
    <property type="entry name" value="METHYLATED-DNA--PROTEIN-CYSTEINE METHYLTRANSFERASE"/>
    <property type="match status" value="1"/>
</dbReference>
<evidence type="ECO:0000313" key="3">
    <source>
        <dbReference type="EMBL" id="PYF00106.1"/>
    </source>
</evidence>
<dbReference type="SUPFAM" id="SSF53155">
    <property type="entry name" value="Methylated DNA-protein cysteine methyltransferase domain"/>
    <property type="match status" value="1"/>
</dbReference>
<comment type="caution">
    <text evidence="3">The sequence shown here is derived from an EMBL/GenBank/DDBJ whole genome shotgun (WGS) entry which is preliminary data.</text>
</comment>